<evidence type="ECO:0000313" key="2">
    <source>
        <dbReference type="Proteomes" id="UP001062846"/>
    </source>
</evidence>
<accession>A0ACC0MR94</accession>
<comment type="caution">
    <text evidence="1">The sequence shown here is derived from an EMBL/GenBank/DDBJ whole genome shotgun (WGS) entry which is preliminary data.</text>
</comment>
<reference evidence="1" key="1">
    <citation type="submission" date="2022-02" db="EMBL/GenBank/DDBJ databases">
        <title>Plant Genome Project.</title>
        <authorList>
            <person name="Zhang R.-G."/>
        </authorList>
    </citation>
    <scope>NUCLEOTIDE SEQUENCE</scope>
    <source>
        <strain evidence="1">AT1</strain>
    </source>
</reference>
<protein>
    <submittedName>
        <fullName evidence="1">Uncharacterized protein</fullName>
    </submittedName>
</protein>
<dbReference type="Proteomes" id="UP001062846">
    <property type="component" value="Chromosome 8"/>
</dbReference>
<organism evidence="1 2">
    <name type="scientific">Rhododendron molle</name>
    <name type="common">Chinese azalea</name>
    <name type="synonym">Azalea mollis</name>
    <dbReference type="NCBI Taxonomy" id="49168"/>
    <lineage>
        <taxon>Eukaryota</taxon>
        <taxon>Viridiplantae</taxon>
        <taxon>Streptophyta</taxon>
        <taxon>Embryophyta</taxon>
        <taxon>Tracheophyta</taxon>
        <taxon>Spermatophyta</taxon>
        <taxon>Magnoliopsida</taxon>
        <taxon>eudicotyledons</taxon>
        <taxon>Gunneridae</taxon>
        <taxon>Pentapetalae</taxon>
        <taxon>asterids</taxon>
        <taxon>Ericales</taxon>
        <taxon>Ericaceae</taxon>
        <taxon>Ericoideae</taxon>
        <taxon>Rhodoreae</taxon>
        <taxon>Rhododendron</taxon>
    </lineage>
</organism>
<gene>
    <name evidence="1" type="ORF">RHMOL_Rhmol08G0204100</name>
</gene>
<evidence type="ECO:0000313" key="1">
    <source>
        <dbReference type="EMBL" id="KAI8543271.1"/>
    </source>
</evidence>
<proteinExistence type="predicted"/>
<keyword evidence="2" id="KW-1185">Reference proteome</keyword>
<sequence>MGQLMWPNMMSHNMRPSGSIIPFFPSLCPTGTGFNQFINNFLTSQSNMPIFTSNQVWIGGQSNFLGDQGQGQDKGGAQQSFTEMIFARHNGEE</sequence>
<name>A0ACC0MR94_RHOML</name>
<dbReference type="EMBL" id="CM046395">
    <property type="protein sequence ID" value="KAI8543271.1"/>
    <property type="molecule type" value="Genomic_DNA"/>
</dbReference>